<dbReference type="SUPFAM" id="SSF53474">
    <property type="entry name" value="alpha/beta-Hydrolases"/>
    <property type="match status" value="1"/>
</dbReference>
<organism evidence="1">
    <name type="scientific">mine drainage metagenome</name>
    <dbReference type="NCBI Taxonomy" id="410659"/>
    <lineage>
        <taxon>unclassified sequences</taxon>
        <taxon>metagenomes</taxon>
        <taxon>ecological metagenomes</taxon>
    </lineage>
</organism>
<comment type="caution">
    <text evidence="1">The sequence shown here is derived from an EMBL/GenBank/DDBJ whole genome shotgun (WGS) entry which is preliminary data.</text>
</comment>
<dbReference type="Gene3D" id="3.40.50.1820">
    <property type="entry name" value="alpha/beta hydrolase"/>
    <property type="match status" value="1"/>
</dbReference>
<accession>A0A1J5PB60</accession>
<dbReference type="EMBL" id="MLJW01007899">
    <property type="protein sequence ID" value="OIQ64708.1"/>
    <property type="molecule type" value="Genomic_DNA"/>
</dbReference>
<gene>
    <name evidence="1" type="ORF">GALL_537400</name>
</gene>
<evidence type="ECO:0000313" key="1">
    <source>
        <dbReference type="EMBL" id="OIQ64708.1"/>
    </source>
</evidence>
<reference evidence="1" key="1">
    <citation type="submission" date="2016-10" db="EMBL/GenBank/DDBJ databases">
        <title>Sequence of Gallionella enrichment culture.</title>
        <authorList>
            <person name="Poehlein A."/>
            <person name="Muehling M."/>
            <person name="Daniel R."/>
        </authorList>
    </citation>
    <scope>NUCLEOTIDE SEQUENCE</scope>
</reference>
<dbReference type="AlphaFoldDB" id="A0A1J5PB60"/>
<proteinExistence type="predicted"/>
<name>A0A1J5PB60_9ZZZZ</name>
<sequence length="206" mass="23784">MGGVIAFEMTRQLQALGKEVKMLALFDAYIEKCTYYDPLLLRIAKNAGFYVKSLLYFFKFSTGFKSTIAEKATLIKRRIIGRYWSLMHGKGHNKLGFFGYAHKIDKCNTEALNRYRFYPLDIEVDAFKAETRTFYAEDSVFMGWKPYALKGVNLHHIPGEHNTIFKAPNDMKFAEVLQQCLDRVEDKKELLQKAPAAKNETELISL</sequence>
<protein>
    <submittedName>
        <fullName evidence="1">Thioesterase domain protein</fullName>
    </submittedName>
</protein>
<dbReference type="InterPro" id="IPR029058">
    <property type="entry name" value="AB_hydrolase_fold"/>
</dbReference>